<organism evidence="3 4">
    <name type="scientific">Cylicocyclus nassatus</name>
    <name type="common">Nematode worm</name>
    <dbReference type="NCBI Taxonomy" id="53992"/>
    <lineage>
        <taxon>Eukaryota</taxon>
        <taxon>Metazoa</taxon>
        <taxon>Ecdysozoa</taxon>
        <taxon>Nematoda</taxon>
        <taxon>Chromadorea</taxon>
        <taxon>Rhabditida</taxon>
        <taxon>Rhabditina</taxon>
        <taxon>Rhabditomorpha</taxon>
        <taxon>Strongyloidea</taxon>
        <taxon>Strongylidae</taxon>
        <taxon>Cylicocyclus</taxon>
    </lineage>
</organism>
<keyword evidence="4" id="KW-1185">Reference proteome</keyword>
<dbReference type="PANTHER" id="PTHR24260">
    <property type="match status" value="1"/>
</dbReference>
<feature type="signal peptide" evidence="1">
    <location>
        <begin position="1"/>
        <end position="19"/>
    </location>
</feature>
<dbReference type="Pfam" id="PF00089">
    <property type="entry name" value="Trypsin"/>
    <property type="match status" value="1"/>
</dbReference>
<dbReference type="InterPro" id="IPR001314">
    <property type="entry name" value="Peptidase_S1A"/>
</dbReference>
<dbReference type="InterPro" id="IPR043504">
    <property type="entry name" value="Peptidase_S1_PA_chymotrypsin"/>
</dbReference>
<protein>
    <recommendedName>
        <fullName evidence="2">Peptidase S1 domain-containing protein</fullName>
    </recommendedName>
</protein>
<reference evidence="3" key="1">
    <citation type="submission" date="2023-07" db="EMBL/GenBank/DDBJ databases">
        <authorList>
            <consortium name="CYATHOMIX"/>
        </authorList>
    </citation>
    <scope>NUCLEOTIDE SEQUENCE</scope>
    <source>
        <strain evidence="3">N/A</strain>
    </source>
</reference>
<dbReference type="AlphaFoldDB" id="A0AA36GMI9"/>
<dbReference type="PANTHER" id="PTHR24260:SF141">
    <property type="entry name" value="TRYPSIN-LIKE PROTEASE TRY-5"/>
    <property type="match status" value="1"/>
</dbReference>
<sequence length="355" mass="40446">MPIYIAVSFSFLLVPLLFADGAGRLGKITADENREINEMCDLQAFVHDRFRSPRSPRLYRENKRTKRMLNGMQFSHLEMLYVVMLRMIFEYNPVPARCAGVIISPKHVLTAAHCFFENSGKNKALEDFFQRRSVRSSAKDIRIYYGGTCVNVEEDGKCPTSELAQSVKALHVGIPSRYISSKFQSGDIAIVEIKGTFSKLDGIYACLPSSRTKLHASLTSAGYGFDPHDSYAHEKHLERIWFTKDRFCDPTVRAGKDAFCIIEKYQFACVGDSGSGAMQRVNEYRDYVMGVLSRGLECKEVDRAISEKRNADREFRGTVMTDVRKYLNFICFHAGICEKHLNTAKLKKQRMLVIY</sequence>
<proteinExistence type="predicted"/>
<dbReference type="GO" id="GO:0006508">
    <property type="term" value="P:proteolysis"/>
    <property type="evidence" value="ECO:0007669"/>
    <property type="project" value="InterPro"/>
</dbReference>
<dbReference type="InterPro" id="IPR001254">
    <property type="entry name" value="Trypsin_dom"/>
</dbReference>
<dbReference type="InterPro" id="IPR009003">
    <property type="entry name" value="Peptidase_S1_PA"/>
</dbReference>
<evidence type="ECO:0000313" key="4">
    <source>
        <dbReference type="Proteomes" id="UP001176961"/>
    </source>
</evidence>
<evidence type="ECO:0000313" key="3">
    <source>
        <dbReference type="EMBL" id="CAJ0594820.1"/>
    </source>
</evidence>
<dbReference type="SMART" id="SM00020">
    <property type="entry name" value="Tryp_SPc"/>
    <property type="match status" value="1"/>
</dbReference>
<gene>
    <name evidence="3" type="ORF">CYNAS_LOCUS6803</name>
</gene>
<evidence type="ECO:0000259" key="2">
    <source>
        <dbReference type="PROSITE" id="PS50240"/>
    </source>
</evidence>
<evidence type="ECO:0000256" key="1">
    <source>
        <dbReference type="SAM" id="SignalP"/>
    </source>
</evidence>
<dbReference type="Gene3D" id="2.40.10.10">
    <property type="entry name" value="Trypsin-like serine proteases"/>
    <property type="match status" value="1"/>
</dbReference>
<feature type="chain" id="PRO_5041426782" description="Peptidase S1 domain-containing protein" evidence="1">
    <location>
        <begin position="20"/>
        <end position="355"/>
    </location>
</feature>
<comment type="caution">
    <text evidence="3">The sequence shown here is derived from an EMBL/GenBank/DDBJ whole genome shotgun (WGS) entry which is preliminary data.</text>
</comment>
<keyword evidence="1" id="KW-0732">Signal</keyword>
<dbReference type="Proteomes" id="UP001176961">
    <property type="component" value="Unassembled WGS sequence"/>
</dbReference>
<dbReference type="InterPro" id="IPR051333">
    <property type="entry name" value="CLIP_Serine_Protease"/>
</dbReference>
<dbReference type="PROSITE" id="PS00134">
    <property type="entry name" value="TRYPSIN_HIS"/>
    <property type="match status" value="1"/>
</dbReference>
<accession>A0AA36GMI9</accession>
<dbReference type="PROSITE" id="PS50240">
    <property type="entry name" value="TRYPSIN_DOM"/>
    <property type="match status" value="1"/>
</dbReference>
<dbReference type="GO" id="GO:0004252">
    <property type="term" value="F:serine-type endopeptidase activity"/>
    <property type="evidence" value="ECO:0007669"/>
    <property type="project" value="InterPro"/>
</dbReference>
<dbReference type="PRINTS" id="PR00722">
    <property type="entry name" value="CHYMOTRYPSIN"/>
</dbReference>
<dbReference type="InterPro" id="IPR018114">
    <property type="entry name" value="TRYPSIN_HIS"/>
</dbReference>
<dbReference type="SUPFAM" id="SSF50494">
    <property type="entry name" value="Trypsin-like serine proteases"/>
    <property type="match status" value="1"/>
</dbReference>
<name>A0AA36GMI9_CYLNA</name>
<feature type="domain" description="Peptidase S1" evidence="2">
    <location>
        <begin position="68"/>
        <end position="330"/>
    </location>
</feature>
<dbReference type="EMBL" id="CATQJL010000112">
    <property type="protein sequence ID" value="CAJ0594820.1"/>
    <property type="molecule type" value="Genomic_DNA"/>
</dbReference>